<dbReference type="AlphaFoldDB" id="A0A158J0L3"/>
<evidence type="ECO:0000313" key="6">
    <source>
        <dbReference type="EMBL" id="SAL62482.1"/>
    </source>
</evidence>
<sequence length="826" mass="90813">MIARHIPMRQVRKSNFRDLVQYMTDPQSKQERVGQTSVTNCHQDVALDAAFEVQATQALNTRTEADKTYHLLISFPPGESPSDDVLRDIETRLVASLGYEDHQRVSAVHHDTDHLHIHIAINKIHPTRHTIHEPYRDYRTLGEMAAKLEIEHDLQRVNHTSRKVASENRAADMEYHAGVESLLGWIKRECVDQIKVAQSWAELHAVMQRNGLDLRERGNGLVIVDGSGLGVKASSVARELSKAKLVSRLGAFEPRATRGPSPAIIEARRAQAPRVEKVGQRPPPRSRWRTPSLDAVGVLHIKSGTRYEQRPVYAKKVSTVELYARYKAEQENLGAARNGAMARARAERDRKIEAAKRTGRLKRAAIKLMRGAGVNKKLLYALVGKSLQEGIQKANADFLKARDTAYATHHRRVWADWLQAKAKQGDQGALSALRAREARQSQSRNTVGGFQARRTGPVPGLKPDNITKAGTIIYRVGSTAIRDDGDLLNVSRGAGDHGLEAALRMAIYRYGERIAVNGTDDFKERAAQVAAAAHLSVTFDDAALEKRRQQLANDAVAREKHAEFTPAQAARAGAFHEDALSERDDAASRSPISTKKEQAHEQRAQPAARSEHASDERGRADRGRDGVAARISVGRGLGRPIGIGRHGANGRTAIRGAPGANKPNVGRVGTAPPPASTHRLRNLSQLGVVQLAGGSEVLLPRHVSDRVGEREAQRDNGLRRGAHRTGGIAAATLTAADKYIVERESKRTKGFDIPKHRRYNENDAGAVRFAGLRQVEGESLALLRRDEEVVVLAVDAATARRMKRLSLGNDVSLTNKGTLKTKGRSR</sequence>
<dbReference type="NCBIfam" id="NF041893">
    <property type="entry name" value="TraI_MobP_relax"/>
    <property type="match status" value="1"/>
</dbReference>
<dbReference type="Pfam" id="PF22863">
    <property type="entry name" value="TraI_middle"/>
    <property type="match status" value="1"/>
</dbReference>
<evidence type="ECO:0000259" key="4">
    <source>
        <dbReference type="Pfam" id="PF22287"/>
    </source>
</evidence>
<feature type="compositionally biased region" description="Basic and acidic residues" evidence="1">
    <location>
        <begin position="574"/>
        <end position="587"/>
    </location>
</feature>
<feature type="domain" description="TraI-like C-terminal" evidence="4">
    <location>
        <begin position="735"/>
        <end position="820"/>
    </location>
</feature>
<feature type="compositionally biased region" description="Gly residues" evidence="1">
    <location>
        <begin position="635"/>
        <end position="647"/>
    </location>
</feature>
<dbReference type="InterPro" id="IPR040677">
    <property type="entry name" value="LPD7"/>
</dbReference>
<dbReference type="Pfam" id="PF18821">
    <property type="entry name" value="LPD7"/>
    <property type="match status" value="1"/>
</dbReference>
<reference evidence="6" key="1">
    <citation type="submission" date="2016-01" db="EMBL/GenBank/DDBJ databases">
        <authorList>
            <person name="Peeters C."/>
        </authorList>
    </citation>
    <scope>NUCLEOTIDE SEQUENCE [LARGE SCALE GENOMIC DNA]</scope>
    <source>
        <strain evidence="6">LMG 22934</strain>
    </source>
</reference>
<organism evidence="6 7">
    <name type="scientific">Caballeronia humi</name>
    <dbReference type="NCBI Taxonomy" id="326474"/>
    <lineage>
        <taxon>Bacteria</taxon>
        <taxon>Pseudomonadati</taxon>
        <taxon>Pseudomonadota</taxon>
        <taxon>Betaproteobacteria</taxon>
        <taxon>Burkholderiales</taxon>
        <taxon>Burkholderiaceae</taxon>
        <taxon>Caballeronia</taxon>
    </lineage>
</organism>
<keyword evidence="7" id="KW-1185">Reference proteome</keyword>
<dbReference type="Proteomes" id="UP000054977">
    <property type="component" value="Unassembled WGS sequence"/>
</dbReference>
<dbReference type="InterPro" id="IPR054462">
    <property type="entry name" value="TraI_M"/>
</dbReference>
<evidence type="ECO:0000259" key="5">
    <source>
        <dbReference type="Pfam" id="PF22863"/>
    </source>
</evidence>
<accession>A0A158J0L3</accession>
<feature type="domain" description="Large polyvalent protein-associated" evidence="3">
    <location>
        <begin position="464"/>
        <end position="551"/>
    </location>
</feature>
<proteinExistence type="predicted"/>
<dbReference type="InterPro" id="IPR005094">
    <property type="entry name" value="Endonuclease_MobA/VirD2"/>
</dbReference>
<dbReference type="InterPro" id="IPR049751">
    <property type="entry name" value="TraI/MobA_relaxases"/>
</dbReference>
<name>A0A158J0L3_9BURK</name>
<protein>
    <submittedName>
        <fullName evidence="6">Conjugal transfer relaxase TraI</fullName>
    </submittedName>
</protein>
<feature type="region of interest" description="Disordered" evidence="1">
    <location>
        <begin position="437"/>
        <end position="462"/>
    </location>
</feature>
<evidence type="ECO:0000259" key="2">
    <source>
        <dbReference type="Pfam" id="PF03432"/>
    </source>
</evidence>
<dbReference type="Pfam" id="PF22287">
    <property type="entry name" value="TraI-like_C"/>
    <property type="match status" value="1"/>
</dbReference>
<feature type="compositionally biased region" description="Basic and acidic residues" evidence="1">
    <location>
        <begin position="594"/>
        <end position="627"/>
    </location>
</feature>
<dbReference type="OrthoDB" id="279005at2"/>
<evidence type="ECO:0000259" key="3">
    <source>
        <dbReference type="Pfam" id="PF18821"/>
    </source>
</evidence>
<comment type="caution">
    <text evidence="6">The sequence shown here is derived from an EMBL/GenBank/DDBJ whole genome shotgun (WGS) entry which is preliminary data.</text>
</comment>
<feature type="region of interest" description="Disordered" evidence="1">
    <location>
        <begin position="567"/>
        <end position="672"/>
    </location>
</feature>
<dbReference type="InterPro" id="IPR054461">
    <property type="entry name" value="TraI-like_C"/>
</dbReference>
<dbReference type="Pfam" id="PF03432">
    <property type="entry name" value="Relaxase"/>
    <property type="match status" value="1"/>
</dbReference>
<dbReference type="EMBL" id="FCNW02000052">
    <property type="protein sequence ID" value="SAL62482.1"/>
    <property type="molecule type" value="Genomic_DNA"/>
</dbReference>
<evidence type="ECO:0000313" key="7">
    <source>
        <dbReference type="Proteomes" id="UP000054977"/>
    </source>
</evidence>
<feature type="domain" description="MobA/VirD2-like nuclease" evidence="2">
    <location>
        <begin position="22"/>
        <end position="154"/>
    </location>
</feature>
<evidence type="ECO:0000256" key="1">
    <source>
        <dbReference type="SAM" id="MobiDB-lite"/>
    </source>
</evidence>
<dbReference type="RefSeq" id="WP_087670365.1">
    <property type="nucleotide sequence ID" value="NZ_FCNW02000052.1"/>
</dbReference>
<dbReference type="STRING" id="326474.AWB65_05746"/>
<feature type="domain" description="TraI-like middle" evidence="5">
    <location>
        <begin position="167"/>
        <end position="254"/>
    </location>
</feature>
<gene>
    <name evidence="6" type="ORF">AWB65_05746</name>
</gene>